<keyword evidence="3" id="KW-0969">Cilium</keyword>
<dbReference type="OrthoDB" id="421121at2759"/>
<keyword evidence="3" id="KW-0966">Cell projection</keyword>
<evidence type="ECO:0000313" key="4">
    <source>
        <dbReference type="Proteomes" id="UP000015354"/>
    </source>
</evidence>
<dbReference type="InterPro" id="IPR019734">
    <property type="entry name" value="TPR_rpt"/>
</dbReference>
<dbReference type="PROSITE" id="PS50005">
    <property type="entry name" value="TPR"/>
    <property type="match status" value="1"/>
</dbReference>
<proteinExistence type="predicted"/>
<dbReference type="AlphaFoldDB" id="S9TWC6"/>
<evidence type="ECO:0000313" key="3">
    <source>
        <dbReference type="EMBL" id="EPY22782.1"/>
    </source>
</evidence>
<dbReference type="InterPro" id="IPR011990">
    <property type="entry name" value="TPR-like_helical_dom_sf"/>
</dbReference>
<gene>
    <name evidence="3" type="ORF">STCU_08133</name>
</gene>
<dbReference type="SUPFAM" id="SSF48452">
    <property type="entry name" value="TPR-like"/>
    <property type="match status" value="1"/>
</dbReference>
<feature type="compositionally biased region" description="Low complexity" evidence="2">
    <location>
        <begin position="61"/>
        <end position="70"/>
    </location>
</feature>
<dbReference type="GO" id="GO:0034464">
    <property type="term" value="C:BBSome"/>
    <property type="evidence" value="ECO:0007669"/>
    <property type="project" value="InterPro"/>
</dbReference>
<comment type="caution">
    <text evidence="3">The sequence shown here is derived from an EMBL/GenBank/DDBJ whole genome shotgun (WGS) entry which is preliminary data.</text>
</comment>
<dbReference type="InterPro" id="IPR028796">
    <property type="entry name" value="BBS8"/>
</dbReference>
<name>S9TWC6_9TRYP</name>
<dbReference type="GO" id="GO:1905515">
    <property type="term" value="P:non-motile cilium assembly"/>
    <property type="evidence" value="ECO:0007669"/>
    <property type="project" value="InterPro"/>
</dbReference>
<dbReference type="GO" id="GO:0097730">
    <property type="term" value="C:non-motile cilium"/>
    <property type="evidence" value="ECO:0007669"/>
    <property type="project" value="TreeGrafter"/>
</dbReference>
<evidence type="ECO:0000256" key="2">
    <source>
        <dbReference type="SAM" id="MobiDB-lite"/>
    </source>
</evidence>
<dbReference type="PANTHER" id="PTHR44177">
    <property type="entry name" value="TETRATRICOPEPTIDE REPEAT PROTEIN 8"/>
    <property type="match status" value="1"/>
</dbReference>
<reference evidence="3 4" key="1">
    <citation type="journal article" date="2013" name="PLoS ONE">
        <title>Predicting the Proteins of Angomonas deanei, Strigomonas culicis and Their Respective Endosymbionts Reveals New Aspects of the Trypanosomatidae Family.</title>
        <authorList>
            <person name="Motta M.C."/>
            <person name="Martins A.C."/>
            <person name="de Souza S.S."/>
            <person name="Catta-Preta C.M."/>
            <person name="Silva R."/>
            <person name="Klein C.C."/>
            <person name="de Almeida L.G."/>
            <person name="de Lima Cunha O."/>
            <person name="Ciapina L.P."/>
            <person name="Brocchi M."/>
            <person name="Colabardini A.C."/>
            <person name="de Araujo Lima B."/>
            <person name="Machado C.R."/>
            <person name="de Almeida Soares C.M."/>
            <person name="Probst C.M."/>
            <person name="de Menezes C.B."/>
            <person name="Thompson C.E."/>
            <person name="Bartholomeu D.C."/>
            <person name="Gradia D.F."/>
            <person name="Pavoni D.P."/>
            <person name="Grisard E.C."/>
            <person name="Fantinatti-Garboggini F."/>
            <person name="Marchini F.K."/>
            <person name="Rodrigues-Luiz G.F."/>
            <person name="Wagner G."/>
            <person name="Goldman G.H."/>
            <person name="Fietto J.L."/>
            <person name="Elias M.C."/>
            <person name="Goldman M.H."/>
            <person name="Sagot M.F."/>
            <person name="Pereira M."/>
            <person name="Stoco P.H."/>
            <person name="de Mendonca-Neto R.P."/>
            <person name="Teixeira S.M."/>
            <person name="Maciel T.E."/>
            <person name="de Oliveira Mendes T.A."/>
            <person name="Urmenyi T.P."/>
            <person name="de Souza W."/>
            <person name="Schenkman S."/>
            <person name="de Vasconcelos A.T."/>
        </authorList>
    </citation>
    <scope>NUCLEOTIDE SEQUENCE [LARGE SCALE GENOMIC DNA]</scope>
</reference>
<feature type="repeat" description="TPR" evidence="1">
    <location>
        <begin position="301"/>
        <end position="334"/>
    </location>
</feature>
<accession>S9TWC6</accession>
<dbReference type="Gene3D" id="1.25.40.10">
    <property type="entry name" value="Tetratricopeptide repeat domain"/>
    <property type="match status" value="3"/>
</dbReference>
<dbReference type="EMBL" id="ATMH01008133">
    <property type="protein sequence ID" value="EPY22782.1"/>
    <property type="molecule type" value="Genomic_DNA"/>
</dbReference>
<dbReference type="Proteomes" id="UP000015354">
    <property type="component" value="Unassembled WGS sequence"/>
</dbReference>
<feature type="region of interest" description="Disordered" evidence="2">
    <location>
        <begin position="61"/>
        <end position="99"/>
    </location>
</feature>
<dbReference type="PANTHER" id="PTHR44177:SF1">
    <property type="entry name" value="TETRATRICOPEPTIDE REPEAT PROTEIN 8"/>
    <property type="match status" value="1"/>
</dbReference>
<sequence length="437" mass="48094">MAVPGGPHVDVQHLKLDKVARERPMVAKLLCDYLLFVEHLPKLALELCTAALRVGANSNSSGSGAALAAPSPAPMGPGRPGLPLAPTAGPPLPPAADRTQQQVGIRNADDWWWKARLAKANYQLGLLREAERWYKAALFDGEALHAHGRQAPGHRFQHYHTGTIMELAKVYKRMDQPLTACELFTEALEANPLDHLILLCSARLYDELHDPHRAFDLYTSILRLDSSCVEAISCTAAFFFYERNQPELALRFYRRLMQMGVQSCEVWNNMGLCAFFTSQFDFALSCLERALTMAVEATERADIYYNIGHVGVGLGDLAFAQRGFRLAVAADPTHGEALNNLAVLALQQEQRALAAADSRGGAKPSEEFHQEATQLLEMAKAAAPELPEALYNSAVLSYQQGELESAHELLSCALEAYPDHAESVQLLERIMKHLSAL</sequence>
<dbReference type="GO" id="GO:0036064">
    <property type="term" value="C:ciliary basal body"/>
    <property type="evidence" value="ECO:0007669"/>
    <property type="project" value="TreeGrafter"/>
</dbReference>
<protein>
    <submittedName>
        <fullName evidence="3">TRP protein for flagellar function</fullName>
    </submittedName>
</protein>
<evidence type="ECO:0000256" key="1">
    <source>
        <dbReference type="PROSITE-ProRule" id="PRU00339"/>
    </source>
</evidence>
<keyword evidence="4" id="KW-1185">Reference proteome</keyword>
<dbReference type="SMART" id="SM00028">
    <property type="entry name" value="TPR"/>
    <property type="match status" value="5"/>
</dbReference>
<organism evidence="3 4">
    <name type="scientific">Strigomonas culicis</name>
    <dbReference type="NCBI Taxonomy" id="28005"/>
    <lineage>
        <taxon>Eukaryota</taxon>
        <taxon>Discoba</taxon>
        <taxon>Euglenozoa</taxon>
        <taxon>Kinetoplastea</taxon>
        <taxon>Metakinetoplastina</taxon>
        <taxon>Trypanosomatida</taxon>
        <taxon>Trypanosomatidae</taxon>
        <taxon>Strigomonadinae</taxon>
        <taxon>Strigomonas</taxon>
    </lineage>
</organism>
<keyword evidence="1" id="KW-0802">TPR repeat</keyword>
<keyword evidence="3" id="KW-0282">Flagellum</keyword>